<comment type="caution">
    <text evidence="1">The sequence shown here is derived from an EMBL/GenBank/DDBJ whole genome shotgun (WGS) entry which is preliminary data.</text>
</comment>
<dbReference type="EMBL" id="VSSQ01113976">
    <property type="protein sequence ID" value="MPN50113.1"/>
    <property type="molecule type" value="Genomic_DNA"/>
</dbReference>
<accession>A0A645ISD0</accession>
<sequence>MDSWIFEHLVVYNAADDHAVKVSLVNQPVGQSEVLLIVASQHHVEMSPRRIRMG</sequence>
<evidence type="ECO:0000313" key="1">
    <source>
        <dbReference type="EMBL" id="MPN50113.1"/>
    </source>
</evidence>
<dbReference type="AlphaFoldDB" id="A0A645ISD0"/>
<gene>
    <name evidence="1" type="ORF">SDC9_197739</name>
</gene>
<name>A0A645ISD0_9ZZZZ</name>
<protein>
    <submittedName>
        <fullName evidence="1">Uncharacterized protein</fullName>
    </submittedName>
</protein>
<reference evidence="1" key="1">
    <citation type="submission" date="2019-08" db="EMBL/GenBank/DDBJ databases">
        <authorList>
            <person name="Kucharzyk K."/>
            <person name="Murdoch R.W."/>
            <person name="Higgins S."/>
            <person name="Loffler F."/>
        </authorList>
    </citation>
    <scope>NUCLEOTIDE SEQUENCE</scope>
</reference>
<proteinExistence type="predicted"/>
<organism evidence="1">
    <name type="scientific">bioreactor metagenome</name>
    <dbReference type="NCBI Taxonomy" id="1076179"/>
    <lineage>
        <taxon>unclassified sequences</taxon>
        <taxon>metagenomes</taxon>
        <taxon>ecological metagenomes</taxon>
    </lineage>
</organism>